<evidence type="ECO:0000313" key="4">
    <source>
        <dbReference type="EMBL" id="GAU89747.1"/>
    </source>
</evidence>
<organism evidence="4 5">
    <name type="scientific">Ramazzottius varieornatus</name>
    <name type="common">Water bear</name>
    <name type="synonym">Tardigrade</name>
    <dbReference type="NCBI Taxonomy" id="947166"/>
    <lineage>
        <taxon>Eukaryota</taxon>
        <taxon>Metazoa</taxon>
        <taxon>Ecdysozoa</taxon>
        <taxon>Tardigrada</taxon>
        <taxon>Eutardigrada</taxon>
        <taxon>Parachela</taxon>
        <taxon>Hypsibioidea</taxon>
        <taxon>Ramazzottiidae</taxon>
        <taxon>Ramazzottius</taxon>
    </lineage>
</organism>
<dbReference type="PANTHER" id="PTHR48081:SF8">
    <property type="entry name" value="ALPHA_BETA HYDROLASE FOLD-3 DOMAIN-CONTAINING PROTEIN-RELATED"/>
    <property type="match status" value="1"/>
</dbReference>
<keyword evidence="2" id="KW-0472">Membrane</keyword>
<keyword evidence="2" id="KW-1133">Transmembrane helix</keyword>
<dbReference type="InterPro" id="IPR029058">
    <property type="entry name" value="AB_hydrolase_fold"/>
</dbReference>
<dbReference type="GO" id="GO:0016787">
    <property type="term" value="F:hydrolase activity"/>
    <property type="evidence" value="ECO:0007669"/>
    <property type="project" value="UniProtKB-KW"/>
</dbReference>
<feature type="transmembrane region" description="Helical" evidence="2">
    <location>
        <begin position="14"/>
        <end position="34"/>
    </location>
</feature>
<keyword evidence="1" id="KW-0378">Hydrolase</keyword>
<protein>
    <recommendedName>
        <fullName evidence="3">Alpha/beta hydrolase fold-3 domain-containing protein</fullName>
    </recommendedName>
</protein>
<dbReference type="InterPro" id="IPR013094">
    <property type="entry name" value="AB_hydrolase_3"/>
</dbReference>
<name>A0A1D1UR53_RAMVA</name>
<evidence type="ECO:0000256" key="2">
    <source>
        <dbReference type="SAM" id="Phobius"/>
    </source>
</evidence>
<feature type="domain" description="Alpha/beta hydrolase fold-3" evidence="3">
    <location>
        <begin position="310"/>
        <end position="378"/>
    </location>
</feature>
<sequence length="409" mass="46283">MLLETLYDWTSDMVYLKLTAFLSFLAIAFSYFYVPVPDDMPEEDQRAMRKLYAFQQTGKIVAKVGAVLGVDSTINITRRFRNLMTSSIKQDSFEVETRFGQTMDGVSVTIHKKNPWDEKKEGLRPALVYIHGGGWVYEFPELYALMERYFAHHLNIIVVSINYRLAPEHPYPAAIEDCTKAIKYLHTHATEYGVDPGRISLAGDSGGGNLAAALALKLRDEGAAFLQRQILISPATQFASFRTSSYLANNRYAVLSRFSCQRYWLLYMNASLAYVNELEANEHVSSKVAQSNAWSFLQKYQDFPQSKVKVDEKVSKVLEKKLLDPYLCPLMAETMKGLPPTLVLISEYDVLKDDALAYVDRLKADGVETAVSVTNGYHGIYCSFNGTKSGMQMMMAIFHYLRPLYAAQK</sequence>
<reference evidence="4 5" key="1">
    <citation type="journal article" date="2016" name="Nat. Commun.">
        <title>Extremotolerant tardigrade genome and improved radiotolerance of human cultured cells by tardigrade-unique protein.</title>
        <authorList>
            <person name="Hashimoto T."/>
            <person name="Horikawa D.D."/>
            <person name="Saito Y."/>
            <person name="Kuwahara H."/>
            <person name="Kozuka-Hata H."/>
            <person name="Shin-I T."/>
            <person name="Minakuchi Y."/>
            <person name="Ohishi K."/>
            <person name="Motoyama A."/>
            <person name="Aizu T."/>
            <person name="Enomoto A."/>
            <person name="Kondo K."/>
            <person name="Tanaka S."/>
            <person name="Hara Y."/>
            <person name="Koshikawa S."/>
            <person name="Sagara H."/>
            <person name="Miura T."/>
            <person name="Yokobori S."/>
            <person name="Miyagawa K."/>
            <person name="Suzuki Y."/>
            <person name="Kubo T."/>
            <person name="Oyama M."/>
            <person name="Kohara Y."/>
            <person name="Fujiyama A."/>
            <person name="Arakawa K."/>
            <person name="Katayama T."/>
            <person name="Toyoda A."/>
            <person name="Kunieda T."/>
        </authorList>
    </citation>
    <scope>NUCLEOTIDE SEQUENCE [LARGE SCALE GENOMIC DNA]</scope>
    <source>
        <strain evidence="4 5">YOKOZUNA-1</strain>
    </source>
</reference>
<dbReference type="EMBL" id="BDGG01000001">
    <property type="protein sequence ID" value="GAU89747.1"/>
    <property type="molecule type" value="Genomic_DNA"/>
</dbReference>
<evidence type="ECO:0000256" key="1">
    <source>
        <dbReference type="ARBA" id="ARBA00022801"/>
    </source>
</evidence>
<dbReference type="Pfam" id="PF07859">
    <property type="entry name" value="Abhydrolase_3"/>
    <property type="match status" value="2"/>
</dbReference>
<dbReference type="Proteomes" id="UP000186922">
    <property type="component" value="Unassembled WGS sequence"/>
</dbReference>
<dbReference type="Gene3D" id="3.40.50.1820">
    <property type="entry name" value="alpha/beta hydrolase"/>
    <property type="match status" value="1"/>
</dbReference>
<dbReference type="PANTHER" id="PTHR48081">
    <property type="entry name" value="AB HYDROLASE SUPERFAMILY PROTEIN C4A8.06C"/>
    <property type="match status" value="1"/>
</dbReference>
<feature type="domain" description="Alpha/beta hydrolase fold-3" evidence="3">
    <location>
        <begin position="127"/>
        <end position="270"/>
    </location>
</feature>
<gene>
    <name evidence="4" type="primary">RvY_02258-1</name>
    <name evidence="4" type="synonym">RvY_02258.1</name>
    <name evidence="4" type="ORF">RvY_02258</name>
</gene>
<evidence type="ECO:0000313" key="5">
    <source>
        <dbReference type="Proteomes" id="UP000186922"/>
    </source>
</evidence>
<evidence type="ECO:0000259" key="3">
    <source>
        <dbReference type="Pfam" id="PF07859"/>
    </source>
</evidence>
<dbReference type="AlphaFoldDB" id="A0A1D1UR53"/>
<keyword evidence="5" id="KW-1185">Reference proteome</keyword>
<dbReference type="STRING" id="947166.A0A1D1UR53"/>
<dbReference type="SUPFAM" id="SSF53474">
    <property type="entry name" value="alpha/beta-Hydrolases"/>
    <property type="match status" value="1"/>
</dbReference>
<dbReference type="InterPro" id="IPR050300">
    <property type="entry name" value="GDXG_lipolytic_enzyme"/>
</dbReference>
<dbReference type="OrthoDB" id="408631at2759"/>
<comment type="caution">
    <text evidence="4">The sequence shown here is derived from an EMBL/GenBank/DDBJ whole genome shotgun (WGS) entry which is preliminary data.</text>
</comment>
<keyword evidence="2" id="KW-0812">Transmembrane</keyword>
<proteinExistence type="predicted"/>
<accession>A0A1D1UR53</accession>